<proteinExistence type="predicted"/>
<protein>
    <recommendedName>
        <fullName evidence="4">CD-NTase associated protein 4-like DNA endonuclease domain-containing protein</fullName>
    </recommendedName>
</protein>
<evidence type="ECO:0000313" key="5">
    <source>
        <dbReference type="EMBL" id="GGH47332.1"/>
    </source>
</evidence>
<organism evidence="5 6">
    <name type="scientific">Paenibacillus silvae</name>
    <dbReference type="NCBI Taxonomy" id="1325358"/>
    <lineage>
        <taxon>Bacteria</taxon>
        <taxon>Bacillati</taxon>
        <taxon>Bacillota</taxon>
        <taxon>Bacilli</taxon>
        <taxon>Bacillales</taxon>
        <taxon>Paenibacillaceae</taxon>
        <taxon>Paenibacillus</taxon>
    </lineage>
</organism>
<evidence type="ECO:0000256" key="1">
    <source>
        <dbReference type="ARBA" id="ARBA00022741"/>
    </source>
</evidence>
<dbReference type="Pfam" id="PF14130">
    <property type="entry name" value="Cap4_nuclease"/>
    <property type="match status" value="1"/>
</dbReference>
<keyword evidence="6" id="KW-1185">Reference proteome</keyword>
<feature type="domain" description="CD-NTase associated protein 4-like DNA endonuclease" evidence="4">
    <location>
        <begin position="16"/>
        <end position="215"/>
    </location>
</feature>
<accession>A0ABQ1Z237</accession>
<sequence length="823" mass="93446">MSEIFPHTVLSDTDYGDEILKRFRYQVAYTALVATQMYNGKLPYKEIFCEHHEDILAVNQDDTCHAIQIKTKQIINGPLKIKDPAIMKSLIRFVKLSKKFPQKFSNFIIVSNCPFRDDDSSKSLINLLNQVKKVAPEELSPRGLKECINDLILESEASIEEVISVLKNTEVQIGPSMDDIDARVINDHVGKLKACEDQSIERIRLIYRLLCEKIFSASSKHLENGMSNYYSLIGGIETLQAEEINNKRITSETVAFRIDTSLKEHSTINSKVLMNETSSAGAEGLESFENFLIQKIDETFCYENRPNAINFKNLILTDDPLLCIDFGTSYTLVTIKDIFSNTYFIPDIKGNTTIPTIIEIFENGTYSVGSSVSSHYNNSSFIVKNIKRLILLNKYYSIGNKKISITSLIALFFRSLYRNAYEYLGRPVSKILLSIPTDFGVTEKEIIEKGAERAGFTISRSIQEASSTALLISSFEQAESIQINIDLGGGTLDISISEVGDGLCEILYTLGNKSLGSIDFDFAIRKYIQNEIENKYGLSSIMMTDSLYTQIEKESERIKIMLNSQETVPLIFECLNGTNGNVIYYDLEITKDKFIEITEYPIQQIKEMLLKLKVILSQDNFHLRDKLIYLTGQGTKLFLIKNLIKEMFPKYSIIDKYEESAVALGLSIQSGIMSGVTKGKILLDNSHIYMDVLCNRYEKENDTIYFSADNNFYFNILSPVKESKDGQQSRSIPDTNFSKISFDSIDGKGFEISFFETNPNDGRKNYLKSLFFNPEIMNIYYIKTHIDNGGNIDIIICTEDEMNAFKQMESAQFKAFLSKISLE</sequence>
<gene>
    <name evidence="5" type="ORF">GCM10008014_10570</name>
</gene>
<dbReference type="Gene3D" id="3.30.420.40">
    <property type="match status" value="2"/>
</dbReference>
<evidence type="ECO:0000256" key="3">
    <source>
        <dbReference type="ARBA" id="ARBA00023186"/>
    </source>
</evidence>
<keyword evidence="3" id="KW-0143">Chaperone</keyword>
<dbReference type="PANTHER" id="PTHR19375">
    <property type="entry name" value="HEAT SHOCK PROTEIN 70KDA"/>
    <property type="match status" value="1"/>
</dbReference>
<dbReference type="SUPFAM" id="SSF53067">
    <property type="entry name" value="Actin-like ATPase domain"/>
    <property type="match status" value="2"/>
</dbReference>
<dbReference type="InterPro" id="IPR025382">
    <property type="entry name" value="Cap4-like_endonuclease_dom"/>
</dbReference>
<dbReference type="Pfam" id="PF00012">
    <property type="entry name" value="HSP70"/>
    <property type="match status" value="1"/>
</dbReference>
<dbReference type="InterPro" id="IPR043129">
    <property type="entry name" value="ATPase_NBD"/>
</dbReference>
<dbReference type="InterPro" id="IPR013126">
    <property type="entry name" value="Hsp_70_fam"/>
</dbReference>
<dbReference type="PRINTS" id="PR00301">
    <property type="entry name" value="HEATSHOCK70"/>
</dbReference>
<dbReference type="Gene3D" id="3.90.640.10">
    <property type="entry name" value="Actin, Chain A, domain 4"/>
    <property type="match status" value="1"/>
</dbReference>
<dbReference type="RefSeq" id="WP_188591510.1">
    <property type="nucleotide sequence ID" value="NZ_BMFU01000001.1"/>
</dbReference>
<dbReference type="Proteomes" id="UP000652153">
    <property type="component" value="Unassembled WGS sequence"/>
</dbReference>
<dbReference type="EMBL" id="BMFU01000001">
    <property type="protein sequence ID" value="GGH47332.1"/>
    <property type="molecule type" value="Genomic_DNA"/>
</dbReference>
<reference evidence="6" key="1">
    <citation type="journal article" date="2019" name="Int. J. Syst. Evol. Microbiol.">
        <title>The Global Catalogue of Microorganisms (GCM) 10K type strain sequencing project: providing services to taxonomists for standard genome sequencing and annotation.</title>
        <authorList>
            <consortium name="The Broad Institute Genomics Platform"/>
            <consortium name="The Broad Institute Genome Sequencing Center for Infectious Disease"/>
            <person name="Wu L."/>
            <person name="Ma J."/>
        </authorList>
    </citation>
    <scope>NUCLEOTIDE SEQUENCE [LARGE SCALE GENOMIC DNA]</scope>
    <source>
        <strain evidence="6">CGMCC 1.12770</strain>
    </source>
</reference>
<evidence type="ECO:0000256" key="2">
    <source>
        <dbReference type="ARBA" id="ARBA00022840"/>
    </source>
</evidence>
<comment type="caution">
    <text evidence="5">The sequence shown here is derived from an EMBL/GenBank/DDBJ whole genome shotgun (WGS) entry which is preliminary data.</text>
</comment>
<evidence type="ECO:0000313" key="6">
    <source>
        <dbReference type="Proteomes" id="UP000652153"/>
    </source>
</evidence>
<keyword evidence="1" id="KW-0547">Nucleotide-binding</keyword>
<name>A0ABQ1Z237_9BACL</name>
<keyword evidence="2" id="KW-0067">ATP-binding</keyword>
<evidence type="ECO:0000259" key="4">
    <source>
        <dbReference type="Pfam" id="PF14130"/>
    </source>
</evidence>